<evidence type="ECO:0000256" key="1">
    <source>
        <dbReference type="ARBA" id="ARBA00004651"/>
    </source>
</evidence>
<dbReference type="InterPro" id="IPR001320">
    <property type="entry name" value="Iontro_rcpt_C"/>
</dbReference>
<dbReference type="SUPFAM" id="SSF53850">
    <property type="entry name" value="Periplasmic binding protein-like II"/>
    <property type="match status" value="1"/>
</dbReference>
<sequence>MNFKTLAKYMNFTYSTKTFCSRGFDHIATAISDGSIDLGGIMTVTSHRRERVLFPKAVYTDTYVIVIKTPETSTTATFNVFSPFDLSTWLGISGYGLITATLLRYMNTKAHKNESRRTWYKKLGLFYNYIFGTFVNQGGTYSSPSTAIRVFISCWWTFVIVMVGTYSGTLVSHLSVQTTIEYPFTSLEDAANSHLTPTVVRGFSNENLLQYADPDSNYGKMWRKVLADPQSVVSDIQESIDLTLTGKYFTPMHAVSAPAFIEADIQVTTKCRLTIAPFQFHTTDHSWAMSNTSKYFRAINTGIQILIETGHLQKWMSHQSTAFDKCVKAEVNLESASLSLQQLSSIFKLLIYGCAIATAVLIGEKFSTILREKITRHRLNVDLC</sequence>
<dbReference type="Proteomes" id="UP000695022">
    <property type="component" value="Unplaced"/>
</dbReference>
<feature type="domain" description="Ionotropic glutamate receptor C-terminal" evidence="10">
    <location>
        <begin position="86"/>
        <end position="354"/>
    </location>
</feature>
<reference evidence="12" key="1">
    <citation type="submission" date="2025-08" db="UniProtKB">
        <authorList>
            <consortium name="RefSeq"/>
        </authorList>
    </citation>
    <scope>IDENTIFICATION</scope>
</reference>
<evidence type="ECO:0000256" key="4">
    <source>
        <dbReference type="ARBA" id="ARBA00022692"/>
    </source>
</evidence>
<evidence type="ECO:0000256" key="6">
    <source>
        <dbReference type="ARBA" id="ARBA00023136"/>
    </source>
</evidence>
<feature type="transmembrane region" description="Helical" evidence="9">
    <location>
        <begin position="118"/>
        <end position="135"/>
    </location>
</feature>
<comment type="similarity">
    <text evidence="2">Belongs to the glutamate-gated ion channel (TC 1.A.10.1) family.</text>
</comment>
<keyword evidence="5 9" id="KW-1133">Transmembrane helix</keyword>
<evidence type="ECO:0000256" key="8">
    <source>
        <dbReference type="ARBA" id="ARBA00023180"/>
    </source>
</evidence>
<dbReference type="PANTHER" id="PTHR42643:SF24">
    <property type="entry name" value="IONOTROPIC RECEPTOR 60A"/>
    <property type="match status" value="1"/>
</dbReference>
<evidence type="ECO:0000259" key="10">
    <source>
        <dbReference type="Pfam" id="PF00060"/>
    </source>
</evidence>
<feature type="transmembrane region" description="Helical" evidence="9">
    <location>
        <begin position="147"/>
        <end position="166"/>
    </location>
</feature>
<feature type="transmembrane region" description="Helical" evidence="9">
    <location>
        <begin position="86"/>
        <end position="106"/>
    </location>
</feature>
<keyword evidence="6 9" id="KW-0472">Membrane</keyword>
<dbReference type="InterPro" id="IPR052192">
    <property type="entry name" value="Insect_Ionotropic_Sensory_Rcpt"/>
</dbReference>
<proteinExistence type="inferred from homology"/>
<organism evidence="11 12">
    <name type="scientific">Priapulus caudatus</name>
    <name type="common">Priapulid worm</name>
    <dbReference type="NCBI Taxonomy" id="37621"/>
    <lineage>
        <taxon>Eukaryota</taxon>
        <taxon>Metazoa</taxon>
        <taxon>Ecdysozoa</taxon>
        <taxon>Scalidophora</taxon>
        <taxon>Priapulida</taxon>
        <taxon>Priapulimorpha</taxon>
        <taxon>Priapulimorphida</taxon>
        <taxon>Priapulidae</taxon>
        <taxon>Priapulus</taxon>
    </lineage>
</organism>
<evidence type="ECO:0000256" key="7">
    <source>
        <dbReference type="ARBA" id="ARBA00023170"/>
    </source>
</evidence>
<evidence type="ECO:0000256" key="3">
    <source>
        <dbReference type="ARBA" id="ARBA00022475"/>
    </source>
</evidence>
<dbReference type="Gene3D" id="3.40.190.10">
    <property type="entry name" value="Periplasmic binding protein-like II"/>
    <property type="match status" value="1"/>
</dbReference>
<gene>
    <name evidence="12" type="primary">LOC106811804</name>
</gene>
<dbReference type="Pfam" id="PF00060">
    <property type="entry name" value="Lig_chan"/>
    <property type="match status" value="1"/>
</dbReference>
<evidence type="ECO:0000313" key="11">
    <source>
        <dbReference type="Proteomes" id="UP000695022"/>
    </source>
</evidence>
<keyword evidence="7" id="KW-0675">Receptor</keyword>
<dbReference type="Gene3D" id="1.10.287.70">
    <property type="match status" value="1"/>
</dbReference>
<evidence type="ECO:0000256" key="2">
    <source>
        <dbReference type="ARBA" id="ARBA00008685"/>
    </source>
</evidence>
<protein>
    <submittedName>
        <fullName evidence="12">Glutamate receptor ionotropic, delta-1-like</fullName>
    </submittedName>
</protein>
<name>A0ABM1EFN8_PRICU</name>
<evidence type="ECO:0000313" key="12">
    <source>
        <dbReference type="RefSeq" id="XP_014671009.1"/>
    </source>
</evidence>
<keyword evidence="11" id="KW-1185">Reference proteome</keyword>
<evidence type="ECO:0000256" key="5">
    <source>
        <dbReference type="ARBA" id="ARBA00022989"/>
    </source>
</evidence>
<dbReference type="RefSeq" id="XP_014671009.1">
    <property type="nucleotide sequence ID" value="XM_014815523.1"/>
</dbReference>
<accession>A0ABM1EFN8</accession>
<keyword evidence="4 9" id="KW-0812">Transmembrane</keyword>
<comment type="subcellular location">
    <subcellularLocation>
        <location evidence="1">Cell membrane</location>
        <topology evidence="1">Multi-pass membrane protein</topology>
    </subcellularLocation>
</comment>
<evidence type="ECO:0000256" key="9">
    <source>
        <dbReference type="SAM" id="Phobius"/>
    </source>
</evidence>
<dbReference type="GeneID" id="106811804"/>
<keyword evidence="8" id="KW-0325">Glycoprotein</keyword>
<dbReference type="PANTHER" id="PTHR42643">
    <property type="entry name" value="IONOTROPIC RECEPTOR 20A-RELATED"/>
    <property type="match status" value="1"/>
</dbReference>
<keyword evidence="3" id="KW-1003">Cell membrane</keyword>